<dbReference type="GO" id="GO:0005737">
    <property type="term" value="C:cytoplasm"/>
    <property type="evidence" value="ECO:0007669"/>
    <property type="project" value="TreeGrafter"/>
</dbReference>
<feature type="domain" description="GH3 C-terminal" evidence="2">
    <location>
        <begin position="435"/>
        <end position="545"/>
    </location>
</feature>
<dbReference type="PANTHER" id="PTHR31901:SF9">
    <property type="entry name" value="GH3 DOMAIN-CONTAINING PROTEIN"/>
    <property type="match status" value="1"/>
</dbReference>
<feature type="domain" description="GH3 middle" evidence="1">
    <location>
        <begin position="348"/>
        <end position="419"/>
    </location>
</feature>
<protein>
    <recommendedName>
        <fullName evidence="5">GH3 auxin-responsive promoter</fullName>
    </recommendedName>
</protein>
<dbReference type="Pfam" id="PF23572">
    <property type="entry name" value="GH3_C"/>
    <property type="match status" value="1"/>
</dbReference>
<dbReference type="InterPro" id="IPR004993">
    <property type="entry name" value="GH3"/>
</dbReference>
<dbReference type="EMBL" id="QZKI01000081">
    <property type="protein sequence ID" value="RJP69519.1"/>
    <property type="molecule type" value="Genomic_DNA"/>
</dbReference>
<dbReference type="Pfam" id="PF03321">
    <property type="entry name" value="GH3"/>
    <property type="match status" value="1"/>
</dbReference>
<comment type="caution">
    <text evidence="3">The sequence shown here is derived from an EMBL/GenBank/DDBJ whole genome shotgun (WGS) entry which is preliminary data.</text>
</comment>
<dbReference type="InterPro" id="IPR055377">
    <property type="entry name" value="GH3_M"/>
</dbReference>
<dbReference type="GO" id="GO:0016881">
    <property type="term" value="F:acid-amino acid ligase activity"/>
    <property type="evidence" value="ECO:0007669"/>
    <property type="project" value="TreeGrafter"/>
</dbReference>
<dbReference type="PROSITE" id="PS00455">
    <property type="entry name" value="AMP_BINDING"/>
    <property type="match status" value="1"/>
</dbReference>
<sequence>MDVGDATMIEHFLHFALQAVLKRSWDELMHATHEPARMQSSRLLDIIRFNQETLFGKEHGFSEVRSVDDFRNRVPVRTYEDFEPYIRRMRNGEPRVLTIESPDLFGRTSGTTGEPKFIPITSAFYEEFSKMQKMWQRKLVADHRGMLRGKILSVMSSEVDGYTECGTPYGAMSGLSYRLQYPITQMFYAVPYDVMCIGDFETKYYLILRLAVEQDVAAIAALNPSTILLLMKKLNKYAGELCRDIADGALRQDLDIDVQLRRTLQERMRPNKSRAREIERLAQGGGVIRGDALWKNLCILITWQGGSAGFFLREFPIYFANIPFRDVGFVATEGYFSIPLWSNTPNGLLAITGHFFEFFEVATGGGRSDTPLGCEDLEVGKEYFIVVTTSGGLYRYDICDIIEVVDFYNKTPVIVFKQRGGNTISITGEKVTEGQVTEAMRAAVGSLGIPIEGFTLMPRLEDPPSLMLVVETPERNDQLLTRLLTAFESELRLRNIEYRAKRDSQRLGEPWLCLLAPGFFEECRRRRVQQGTPDGQYKIPHIVNDVRKLGELRALAEIPMPAAAHGENRVQP</sequence>
<organism evidence="3 4">
    <name type="scientific">Candidatus Abyssobacteria bacterium SURF_17</name>
    <dbReference type="NCBI Taxonomy" id="2093361"/>
    <lineage>
        <taxon>Bacteria</taxon>
        <taxon>Pseudomonadati</taxon>
        <taxon>Candidatus Hydrogenedentota</taxon>
        <taxon>Candidatus Abyssobacteria</taxon>
    </lineage>
</organism>
<gene>
    <name evidence="3" type="ORF">C4532_10795</name>
</gene>
<dbReference type="InterPro" id="IPR020845">
    <property type="entry name" value="AMP-binding_CS"/>
</dbReference>
<dbReference type="InterPro" id="IPR055378">
    <property type="entry name" value="GH3_C"/>
</dbReference>
<evidence type="ECO:0000313" key="4">
    <source>
        <dbReference type="Proteomes" id="UP000285961"/>
    </source>
</evidence>
<evidence type="ECO:0000259" key="2">
    <source>
        <dbReference type="Pfam" id="PF23572"/>
    </source>
</evidence>
<reference evidence="3 4" key="1">
    <citation type="journal article" date="2017" name="ISME J.">
        <title>Energy and carbon metabolisms in a deep terrestrial subsurface fluid microbial community.</title>
        <authorList>
            <person name="Momper L."/>
            <person name="Jungbluth S.P."/>
            <person name="Lee M.D."/>
            <person name="Amend J.P."/>
        </authorList>
    </citation>
    <scope>NUCLEOTIDE SEQUENCE [LARGE SCALE GENOMIC DNA]</scope>
    <source>
        <strain evidence="3">SURF_17</strain>
    </source>
</reference>
<dbReference type="AlphaFoldDB" id="A0A419EXC5"/>
<dbReference type="Proteomes" id="UP000285961">
    <property type="component" value="Unassembled WGS sequence"/>
</dbReference>
<dbReference type="PANTHER" id="PTHR31901">
    <property type="entry name" value="GH3 DOMAIN-CONTAINING PROTEIN"/>
    <property type="match status" value="1"/>
</dbReference>
<evidence type="ECO:0008006" key="5">
    <source>
        <dbReference type="Google" id="ProtNLM"/>
    </source>
</evidence>
<evidence type="ECO:0000313" key="3">
    <source>
        <dbReference type="EMBL" id="RJP69519.1"/>
    </source>
</evidence>
<name>A0A419EXC5_9BACT</name>
<dbReference type="Pfam" id="PF23571">
    <property type="entry name" value="GH3_M"/>
    <property type="match status" value="1"/>
</dbReference>
<evidence type="ECO:0000259" key="1">
    <source>
        <dbReference type="Pfam" id="PF23571"/>
    </source>
</evidence>
<proteinExistence type="predicted"/>
<dbReference type="Gene3D" id="3.40.50.12780">
    <property type="entry name" value="N-terminal domain of ligase-like"/>
    <property type="match status" value="1"/>
</dbReference>
<accession>A0A419EXC5</accession>
<dbReference type="InterPro" id="IPR042099">
    <property type="entry name" value="ANL_N_sf"/>
</dbReference>